<name>A0A1T4VH80_9GAMM</name>
<evidence type="ECO:0000313" key="2">
    <source>
        <dbReference type="Proteomes" id="UP000242432"/>
    </source>
</evidence>
<sequence length="400" mass="48453">MEVIKALELLLDRIRQFLRKDSDIYGQYEVLPSYCMYSNDKFFYKEIQSCIDFIKNNITNKDLLDYIRKSYFYSKKDCPESCFSISSSRIDCYKKFRTFNFHEEQFDDYYFFSLFVISFDYYKANNDHIVHNNVLSKDDIIKLYEEKGVKILNDEEFYKNGLVTFNPDFHLLDVDNYNRILTDQRLDKSFNLEIDWIIARELKKLLIQKKIKKLSFRPISISECIFGLEEFQTGQPFNLTYDNLKSRINVLFLANDYEVSFKDKLFVKTEANSITFEEIYDEEHVETIDNFYLTRLVHFQLEKKDNTYYITHFDYEKIYYSKRNYSLKLNKISLKGEKKVKYFKVDFARIPLDYEITVPLYNEHNKKGLFIYLIVHNTFIYKDLVNEYFSKYFNTGIGRR</sequence>
<proteinExistence type="predicted"/>
<reference evidence="2" key="1">
    <citation type="submission" date="2017-02" db="EMBL/GenBank/DDBJ databases">
        <authorList>
            <person name="Varghese N."/>
            <person name="Submissions S."/>
        </authorList>
    </citation>
    <scope>NUCLEOTIDE SEQUENCE [LARGE SCALE GENOMIC DNA]</scope>
    <source>
        <strain evidence="2">DSM 3072</strain>
    </source>
</reference>
<protein>
    <submittedName>
        <fullName evidence="1">Uncharacterized protein</fullName>
    </submittedName>
</protein>
<dbReference type="AlphaFoldDB" id="A0A1T4VH80"/>
<accession>A0A1T4VH80</accession>
<gene>
    <name evidence="1" type="ORF">SAMN02745213_01514</name>
</gene>
<dbReference type="Proteomes" id="UP000242432">
    <property type="component" value="Unassembled WGS sequence"/>
</dbReference>
<keyword evidence="2" id="KW-1185">Reference proteome</keyword>
<dbReference type="EMBL" id="FUXX01000025">
    <property type="protein sequence ID" value="SKA64289.1"/>
    <property type="molecule type" value="Genomic_DNA"/>
</dbReference>
<organism evidence="1 2">
    <name type="scientific">Succinivibrio dextrinosolvens DSM 3072</name>
    <dbReference type="NCBI Taxonomy" id="1123324"/>
    <lineage>
        <taxon>Bacteria</taxon>
        <taxon>Pseudomonadati</taxon>
        <taxon>Pseudomonadota</taxon>
        <taxon>Gammaproteobacteria</taxon>
        <taxon>Aeromonadales</taxon>
        <taxon>Succinivibrionaceae</taxon>
        <taxon>Succinivibrio</taxon>
    </lineage>
</organism>
<evidence type="ECO:0000313" key="1">
    <source>
        <dbReference type="EMBL" id="SKA64289.1"/>
    </source>
</evidence>
<dbReference type="RefSeq" id="WP_078928944.1">
    <property type="nucleotide sequence ID" value="NZ_FUXX01000025.1"/>
</dbReference>